<reference evidence="2" key="1">
    <citation type="submission" date="2016-10" db="EMBL/GenBank/DDBJ databases">
        <authorList>
            <person name="Varghese N."/>
            <person name="Submissions S."/>
        </authorList>
    </citation>
    <scope>NUCLEOTIDE SEQUENCE [LARGE SCALE GENOMIC DNA]</scope>
    <source>
        <strain evidence="2">Nm10</strain>
    </source>
</reference>
<dbReference type="AlphaFoldDB" id="A0A1H2HKD5"/>
<evidence type="ECO:0000313" key="2">
    <source>
        <dbReference type="Proteomes" id="UP000182882"/>
    </source>
</evidence>
<dbReference type="KEGG" id="nur:ATY38_07900"/>
<keyword evidence="2" id="KW-1185">Reference proteome</keyword>
<sequence length="70" mass="8104">MKQKLPKEILSLVNRKSHAFGLTYAEQTKQLLLNELDSMRSKGATLNDLEKYIGNRPPPIFTNFNYRNHA</sequence>
<protein>
    <submittedName>
        <fullName evidence="1">Uncharacterized protein</fullName>
    </submittedName>
</protein>
<organism evidence="1 2">
    <name type="scientific">Nitrosomonas ureae</name>
    <dbReference type="NCBI Taxonomy" id="44577"/>
    <lineage>
        <taxon>Bacteria</taxon>
        <taxon>Pseudomonadati</taxon>
        <taxon>Pseudomonadota</taxon>
        <taxon>Betaproteobacteria</taxon>
        <taxon>Nitrosomonadales</taxon>
        <taxon>Nitrosomonadaceae</taxon>
        <taxon>Nitrosomonas</taxon>
    </lineage>
</organism>
<proteinExistence type="predicted"/>
<name>A0A1H2HKD5_9PROT</name>
<dbReference type="Proteomes" id="UP000182882">
    <property type="component" value="Unassembled WGS sequence"/>
</dbReference>
<accession>A0A1H2HKD5</accession>
<dbReference type="EMBL" id="FNLN01000053">
    <property type="protein sequence ID" value="SDU32305.1"/>
    <property type="molecule type" value="Genomic_DNA"/>
</dbReference>
<evidence type="ECO:0000313" key="1">
    <source>
        <dbReference type="EMBL" id="SDU32305.1"/>
    </source>
</evidence>
<gene>
    <name evidence="1" type="ORF">SAMN05216406_15312</name>
</gene>